<dbReference type="RefSeq" id="XP_018142714.1">
    <property type="nucleotide sequence ID" value="XM_018294098.1"/>
</dbReference>
<dbReference type="KEGG" id="pchm:VFPPC_16345"/>
<comment type="caution">
    <text evidence="2">The sequence shown here is derived from an EMBL/GenBank/DDBJ whole genome shotgun (WGS) entry which is preliminary data.</text>
</comment>
<dbReference type="STRING" id="1380566.A0A179FJH5"/>
<evidence type="ECO:0000256" key="1">
    <source>
        <dbReference type="SAM" id="Phobius"/>
    </source>
</evidence>
<dbReference type="AlphaFoldDB" id="A0A179FJH5"/>
<name>A0A179FJH5_METCM</name>
<evidence type="ECO:0000313" key="3">
    <source>
        <dbReference type="Proteomes" id="UP000078397"/>
    </source>
</evidence>
<feature type="transmembrane region" description="Helical" evidence="1">
    <location>
        <begin position="299"/>
        <end position="317"/>
    </location>
</feature>
<feature type="transmembrane region" description="Helical" evidence="1">
    <location>
        <begin position="276"/>
        <end position="293"/>
    </location>
</feature>
<keyword evidence="1" id="KW-1133">Transmembrane helix</keyword>
<feature type="transmembrane region" description="Helical" evidence="1">
    <location>
        <begin position="173"/>
        <end position="190"/>
    </location>
</feature>
<dbReference type="EMBL" id="LSBJ02000005">
    <property type="protein sequence ID" value="OAQ65400.1"/>
    <property type="molecule type" value="Genomic_DNA"/>
</dbReference>
<organism evidence="2 3">
    <name type="scientific">Pochonia chlamydosporia 170</name>
    <dbReference type="NCBI Taxonomy" id="1380566"/>
    <lineage>
        <taxon>Eukaryota</taxon>
        <taxon>Fungi</taxon>
        <taxon>Dikarya</taxon>
        <taxon>Ascomycota</taxon>
        <taxon>Pezizomycotina</taxon>
        <taxon>Sordariomycetes</taxon>
        <taxon>Hypocreomycetidae</taxon>
        <taxon>Hypocreales</taxon>
        <taxon>Clavicipitaceae</taxon>
        <taxon>Pochonia</taxon>
    </lineage>
</organism>
<reference evidence="2 3" key="1">
    <citation type="journal article" date="2016" name="PLoS Pathog.">
        <title>Biosynthesis of antibiotic leucinostatins in bio-control fungus Purpureocillium lilacinum and their inhibition on phytophthora revealed by genome mining.</title>
        <authorList>
            <person name="Wang G."/>
            <person name="Liu Z."/>
            <person name="Lin R."/>
            <person name="Li E."/>
            <person name="Mao Z."/>
            <person name="Ling J."/>
            <person name="Yang Y."/>
            <person name="Yin W.B."/>
            <person name="Xie B."/>
        </authorList>
    </citation>
    <scope>NUCLEOTIDE SEQUENCE [LARGE SCALE GENOMIC DNA]</scope>
    <source>
        <strain evidence="2">170</strain>
    </source>
</reference>
<dbReference type="OrthoDB" id="1937642at2759"/>
<keyword evidence="3" id="KW-1185">Reference proteome</keyword>
<proteinExistence type="predicted"/>
<keyword evidence="1" id="KW-0472">Membrane</keyword>
<accession>A0A179FJH5</accession>
<feature type="transmembrane region" description="Helical" evidence="1">
    <location>
        <begin position="196"/>
        <end position="218"/>
    </location>
</feature>
<dbReference type="GeneID" id="28858092"/>
<dbReference type="Proteomes" id="UP000078397">
    <property type="component" value="Unassembled WGS sequence"/>
</dbReference>
<gene>
    <name evidence="2" type="ORF">VFPPC_16345</name>
</gene>
<protein>
    <submittedName>
        <fullName evidence="2">Uncharacterized protein</fullName>
    </submittedName>
</protein>
<evidence type="ECO:0000313" key="2">
    <source>
        <dbReference type="EMBL" id="OAQ65400.1"/>
    </source>
</evidence>
<sequence length="403" mass="44023">MPVLSFFSRRTFNATISSLEFSQQWLNPSDVFSVLLILGGDVVARALAQLAGSAITPVAFSFGWVAYSVAAVVQAVGENTLMPASDCACKVINGSNGFARDNSSWVIGRIVRDFETWMDDGKSNGPIRQCLESIRNEEWLADQNIKPPSRVGLCVSIYKAKQARPGHPGYDRAYVSGFVTVITQLVLAAIPCGLYGNWGILLVTAAGTVLSFATGALPQWAKEKWICRRGVTKTVVLTRGNGSQHAIVIVSDGKGLDFEDLAAASSMSFSSRQTRLAILILAALWIILLITAAGIRQHAWFLFAVGGIGTLENIYVAGISRSPKDFGVPLEFVKVIGHHKVMQALYDVESLYPCLGRSMLPVFFPGDLRQDELDRWAEYDKLATERGQRYEGKGLAGEVRRQR</sequence>
<keyword evidence="1" id="KW-0812">Transmembrane</keyword>